<evidence type="ECO:0000313" key="2">
    <source>
        <dbReference type="EMBL" id="PEH40440.1"/>
    </source>
</evidence>
<gene>
    <name evidence="2" type="ORF">CRM94_17125</name>
</gene>
<name>A0A2A7SB22_BURGA</name>
<reference evidence="3" key="1">
    <citation type="submission" date="2017-09" db="EMBL/GenBank/DDBJ databases">
        <title>FDA dAtabase for Regulatory Grade micrObial Sequences (FDA-ARGOS): Supporting development and validation of Infectious Disease Dx tests.</title>
        <authorList>
            <person name="Minogue T."/>
            <person name="Wolcott M."/>
            <person name="Wasieloski L."/>
            <person name="Aguilar W."/>
            <person name="Moore D."/>
            <person name="Tallon L."/>
            <person name="Sadzewicz L."/>
            <person name="Ott S."/>
            <person name="Zhao X."/>
            <person name="Nagaraj S."/>
            <person name="Vavikolanu K."/>
            <person name="Aluvathingal J."/>
            <person name="Nadendla S."/>
            <person name="Sichtig H."/>
        </authorList>
    </citation>
    <scope>NUCLEOTIDE SEQUENCE [LARGE SCALE GENOMIC DNA]</scope>
    <source>
        <strain evidence="3">FDAARGOS_390</strain>
    </source>
</reference>
<organism evidence="2 3">
    <name type="scientific">Burkholderia gladioli</name>
    <name type="common">Pseudomonas marginata</name>
    <name type="synonym">Phytomonas marginata</name>
    <dbReference type="NCBI Taxonomy" id="28095"/>
    <lineage>
        <taxon>Bacteria</taxon>
        <taxon>Pseudomonadati</taxon>
        <taxon>Pseudomonadota</taxon>
        <taxon>Betaproteobacteria</taxon>
        <taxon>Burkholderiales</taxon>
        <taxon>Burkholderiaceae</taxon>
        <taxon>Burkholderia</taxon>
    </lineage>
</organism>
<comment type="caution">
    <text evidence="2">The sequence shown here is derived from an EMBL/GenBank/DDBJ whole genome shotgun (WGS) entry which is preliminary data.</text>
</comment>
<proteinExistence type="predicted"/>
<dbReference type="AlphaFoldDB" id="A0A2A7SB22"/>
<dbReference type="Proteomes" id="UP000220629">
    <property type="component" value="Unassembled WGS sequence"/>
</dbReference>
<evidence type="ECO:0000313" key="3">
    <source>
        <dbReference type="Proteomes" id="UP000220629"/>
    </source>
</evidence>
<sequence>MKPLSTDALRNPDLYQYYQGMKNVCYLAGYVRRENPHVVPNGATRQFWLQLTNNENLMLPVTLPTGIELPRRVTDRQGLKCICQVRGWRNEKNEPELRIFARSFSRINALEMPPLTAFEKSVPESAHETPGFKPFGSGFRNNGASNKVELAGILSGKRYRPASGEKGAAILMLLRQTADPAQDIPLIYYGKLAEKLSEDIPIGAAIFVTGRYRMTNIEATSDINDVTGKPYVTGTPLIQIEVPAQPVDRDILYIDEINGARVRWTEKTPKWIFEVGNRRPRNADAAAQREGPREPVLAEAAEASGTVPAAPDSAAARGAPISDEDRKLLGL</sequence>
<protein>
    <submittedName>
        <fullName evidence="2">Uncharacterized protein</fullName>
    </submittedName>
</protein>
<feature type="region of interest" description="Disordered" evidence="1">
    <location>
        <begin position="281"/>
        <end position="331"/>
    </location>
</feature>
<evidence type="ECO:0000256" key="1">
    <source>
        <dbReference type="SAM" id="MobiDB-lite"/>
    </source>
</evidence>
<dbReference type="EMBL" id="PDDY01000003">
    <property type="protein sequence ID" value="PEH40440.1"/>
    <property type="molecule type" value="Genomic_DNA"/>
</dbReference>
<dbReference type="RefSeq" id="WP_098153369.1">
    <property type="nucleotide sequence ID" value="NZ_PDDY01000003.1"/>
</dbReference>
<accession>A0A2A7SB22</accession>
<feature type="compositionally biased region" description="Low complexity" evidence="1">
    <location>
        <begin position="308"/>
        <end position="320"/>
    </location>
</feature>